<organism evidence="2 3">
    <name type="scientific">Methanocaldococcus jannaschii</name>
    <dbReference type="NCBI Taxonomy" id="2190"/>
    <lineage>
        <taxon>Archaea</taxon>
        <taxon>Methanobacteriati</taxon>
        <taxon>Methanobacteriota</taxon>
        <taxon>Methanomada group</taxon>
        <taxon>Methanococci</taxon>
        <taxon>Methanococcales</taxon>
        <taxon>Methanocaldococcaceae</taxon>
        <taxon>Methanocaldococcus</taxon>
    </lineage>
</organism>
<protein>
    <recommendedName>
        <fullName evidence="1">4-vinyl reductase 4VR domain-containing protein</fullName>
    </recommendedName>
</protein>
<dbReference type="Pfam" id="PF02830">
    <property type="entry name" value="V4R"/>
    <property type="match status" value="1"/>
</dbReference>
<evidence type="ECO:0000259" key="1">
    <source>
        <dbReference type="SMART" id="SM00989"/>
    </source>
</evidence>
<accession>A0A832STM6</accession>
<dbReference type="InterPro" id="IPR024096">
    <property type="entry name" value="NO_sig/Golgi_transp_ligand-bd"/>
</dbReference>
<dbReference type="EMBL" id="DUJR01000007">
    <property type="protein sequence ID" value="HII59340.1"/>
    <property type="molecule type" value="Genomic_DNA"/>
</dbReference>
<dbReference type="SUPFAM" id="SSF111126">
    <property type="entry name" value="Ligand-binding domain in the NO signalling and Golgi transport"/>
    <property type="match status" value="1"/>
</dbReference>
<reference evidence="2" key="1">
    <citation type="journal article" date="2020" name="bioRxiv">
        <title>A rank-normalized archaeal taxonomy based on genome phylogeny resolves widespread incomplete and uneven classifications.</title>
        <authorList>
            <person name="Rinke C."/>
            <person name="Chuvochina M."/>
            <person name="Mussig A.J."/>
            <person name="Chaumeil P.-A."/>
            <person name="Waite D.W."/>
            <person name="Whitman W.B."/>
            <person name="Parks D.H."/>
            <person name="Hugenholtz P."/>
        </authorList>
    </citation>
    <scope>NUCLEOTIDE SEQUENCE</scope>
    <source>
        <strain evidence="2">UBA8849</strain>
    </source>
</reference>
<evidence type="ECO:0000313" key="2">
    <source>
        <dbReference type="EMBL" id="HII59340.1"/>
    </source>
</evidence>
<name>A0A832STM6_9EURY</name>
<comment type="caution">
    <text evidence="2">The sequence shown here is derived from an EMBL/GenBank/DDBJ whole genome shotgun (WGS) entry which is preliminary data.</text>
</comment>
<dbReference type="PANTHER" id="PTHR35090">
    <property type="entry name" value="DNA-DIRECTED RNA POLYMERASE SUBUNIT I"/>
    <property type="match status" value="1"/>
</dbReference>
<gene>
    <name evidence="2" type="ORF">HA335_01980</name>
</gene>
<dbReference type="InterPro" id="IPR004096">
    <property type="entry name" value="V4R"/>
</dbReference>
<dbReference type="Proteomes" id="UP000645676">
    <property type="component" value="Unassembled WGS sequence"/>
</dbReference>
<evidence type="ECO:0000313" key="3">
    <source>
        <dbReference type="Proteomes" id="UP000645676"/>
    </source>
</evidence>
<dbReference type="Gene3D" id="3.30.1380.20">
    <property type="entry name" value="Trafficking protein particle complex subunit 3"/>
    <property type="match status" value="1"/>
</dbReference>
<dbReference type="PANTHER" id="PTHR35090:SF2">
    <property type="entry name" value="ARSR FAMILY TRANSCRIPTIONAL REGULATOR"/>
    <property type="match status" value="1"/>
</dbReference>
<feature type="domain" description="4-vinyl reductase 4VR" evidence="1">
    <location>
        <begin position="115"/>
        <end position="176"/>
    </location>
</feature>
<proteinExistence type="predicted"/>
<dbReference type="AlphaFoldDB" id="A0A832STM6"/>
<dbReference type="SMART" id="SM00989">
    <property type="entry name" value="V4R"/>
    <property type="match status" value="1"/>
</dbReference>
<sequence length="178" mass="20777">MRVELKTKDMKEFYKIFSESEFIITDDSKLINETVNYLKKKYKNSTTKKKLIPLDLFKAIVLIMMKKIKELDSEITLYDIGYEFGKHLNPKRYSDLKKFFKENNLGTLKVDSRKPLVLKVENCSFCEDLSFEEPICYFDAGLIAGAYECILKKPVVVDEIKCMARGDDACYFKVEVVK</sequence>